<dbReference type="PROSITE" id="PS51204">
    <property type="entry name" value="HSA"/>
    <property type="match status" value="1"/>
</dbReference>
<dbReference type="RefSeq" id="XP_018818032.2">
    <property type="nucleotide sequence ID" value="XM_018962487.2"/>
</dbReference>
<feature type="compositionally biased region" description="Low complexity" evidence="2">
    <location>
        <begin position="1587"/>
        <end position="1624"/>
    </location>
</feature>
<dbReference type="GO" id="GO:0035267">
    <property type="term" value="C:NuA4 histone acetyltransferase complex"/>
    <property type="evidence" value="ECO:0000318"/>
    <property type="project" value="GO_Central"/>
</dbReference>
<dbReference type="KEGG" id="jre:108989043"/>
<feature type="region of interest" description="Disordered" evidence="2">
    <location>
        <begin position="260"/>
        <end position="298"/>
    </location>
</feature>
<evidence type="ECO:0000256" key="2">
    <source>
        <dbReference type="SAM" id="MobiDB-lite"/>
    </source>
</evidence>
<feature type="compositionally biased region" description="Low complexity" evidence="2">
    <location>
        <begin position="1827"/>
        <end position="1836"/>
    </location>
</feature>
<gene>
    <name evidence="6 7 8" type="primary">LOC108989043</name>
</gene>
<feature type="compositionally biased region" description="Polar residues" evidence="2">
    <location>
        <begin position="1796"/>
        <end position="1814"/>
    </location>
</feature>
<evidence type="ECO:0000259" key="3">
    <source>
        <dbReference type="PROSITE" id="PS50090"/>
    </source>
</evidence>
<feature type="compositionally biased region" description="Polar residues" evidence="2">
    <location>
        <begin position="1732"/>
        <end position="1743"/>
    </location>
</feature>
<evidence type="ECO:0000313" key="8">
    <source>
        <dbReference type="RefSeq" id="XP_018818033.2"/>
    </source>
</evidence>
<dbReference type="GO" id="GO:0006325">
    <property type="term" value="P:chromatin organization"/>
    <property type="evidence" value="ECO:0007669"/>
    <property type="project" value="UniProtKB-KW"/>
</dbReference>
<feature type="region of interest" description="Disordered" evidence="2">
    <location>
        <begin position="112"/>
        <end position="131"/>
    </location>
</feature>
<feature type="compositionally biased region" description="Polar residues" evidence="2">
    <location>
        <begin position="2002"/>
        <end position="2011"/>
    </location>
</feature>
<name>A0A2I4EF65_JUGRE</name>
<evidence type="ECO:0000313" key="7">
    <source>
        <dbReference type="RefSeq" id="XP_018818032.2"/>
    </source>
</evidence>
<dbReference type="RefSeq" id="XP_018818031.2">
    <property type="nucleotide sequence ID" value="XM_018962486.2"/>
</dbReference>
<dbReference type="Proteomes" id="UP000235220">
    <property type="component" value="Chromosome 10"/>
</dbReference>
<feature type="region of interest" description="Disordered" evidence="2">
    <location>
        <begin position="926"/>
        <end position="949"/>
    </location>
</feature>
<feature type="compositionally biased region" description="Basic and acidic residues" evidence="2">
    <location>
        <begin position="270"/>
        <end position="285"/>
    </location>
</feature>
<feature type="region of interest" description="Disordered" evidence="2">
    <location>
        <begin position="1578"/>
        <end position="1684"/>
    </location>
</feature>
<feature type="compositionally biased region" description="Low complexity" evidence="2">
    <location>
        <begin position="1672"/>
        <end position="1681"/>
    </location>
</feature>
<feature type="region of interest" description="Disordered" evidence="2">
    <location>
        <begin position="318"/>
        <end position="343"/>
    </location>
</feature>
<dbReference type="Pfam" id="PF13921">
    <property type="entry name" value="Myb_DNA-bind_6"/>
    <property type="match status" value="1"/>
</dbReference>
<feature type="compositionally biased region" description="Basic and acidic residues" evidence="2">
    <location>
        <begin position="199"/>
        <end position="213"/>
    </location>
</feature>
<feature type="region of interest" description="Disordered" evidence="2">
    <location>
        <begin position="1921"/>
        <end position="2024"/>
    </location>
</feature>
<evidence type="ECO:0000256" key="1">
    <source>
        <dbReference type="ARBA" id="ARBA00022853"/>
    </source>
</evidence>
<feature type="compositionally biased region" description="Polar residues" evidence="2">
    <location>
        <begin position="542"/>
        <end position="559"/>
    </location>
</feature>
<keyword evidence="5" id="KW-1185">Reference proteome</keyword>
<dbReference type="SMART" id="SM00573">
    <property type="entry name" value="HSA"/>
    <property type="match status" value="1"/>
</dbReference>
<protein>
    <submittedName>
        <fullName evidence="6 7">Chromatin modification-related protein EAF1 B-like</fullName>
    </submittedName>
</protein>
<feature type="compositionally biased region" description="Low complexity" evidence="2">
    <location>
        <begin position="1965"/>
        <end position="2001"/>
    </location>
</feature>
<feature type="region of interest" description="Disordered" evidence="2">
    <location>
        <begin position="1486"/>
        <end position="1541"/>
    </location>
</feature>
<feature type="compositionally biased region" description="Polar residues" evidence="2">
    <location>
        <begin position="1486"/>
        <end position="1504"/>
    </location>
</feature>
<dbReference type="GeneID" id="108989043"/>
<dbReference type="Pfam" id="PF07529">
    <property type="entry name" value="HSA"/>
    <property type="match status" value="1"/>
</dbReference>
<feature type="domain" description="HSA" evidence="4">
    <location>
        <begin position="588"/>
        <end position="663"/>
    </location>
</feature>
<dbReference type="Gene3D" id="1.10.10.60">
    <property type="entry name" value="Homeodomain-like"/>
    <property type="match status" value="1"/>
</dbReference>
<dbReference type="InterPro" id="IPR001005">
    <property type="entry name" value="SANT/Myb"/>
</dbReference>
<feature type="region of interest" description="Disordered" evidence="2">
    <location>
        <begin position="1702"/>
        <end position="1883"/>
    </location>
</feature>
<feature type="compositionally biased region" description="Polar residues" evidence="2">
    <location>
        <begin position="167"/>
        <end position="179"/>
    </location>
</feature>
<dbReference type="PROSITE" id="PS50090">
    <property type="entry name" value="MYB_LIKE"/>
    <property type="match status" value="1"/>
</dbReference>
<sequence length="2024" mass="220088">MVGMHGCSSESGLLVNAEVDSMGGVIDGGVGIGMKTSPRRAAIEKAQAALRQEYDVREERRRELEFLEKGGNPLDFKFGNAASVSVQSTSLTDQHPEVIVTSEARGSFALAASPHGDSVESSGRPGVPAICEPNSADNLLLFDGDNELLEGERSSIQPGRRNKIPPSEQSSQMDGSQNAKESEDSAFLRPYARRYRSRPSRDGSHGRDGKEMMSETNNAKEQNLSFASNLKAASSNGDIVSKIISSDNQLDMDVDGLRTLETIGSSPPEGRLDAKAPKSSRDNQHDQPSQVNAQQTAVDMASGGPDFVQERHLVVSASVEDPPVATTAKAENETRSGQLNGFDSTQLDRESKLNEGQNSNAAFGTKGLDSECSGTQTSLGVDVNNDNDMCTTTRNAVSNGKTKEQTSDFEETMDLVGGEVVKEKDKSYGVDKRNETKLVDGGLIFNAHCDSVSQNHSRDGTTFKVEEEMHTNRPELQKEVTYSSNIEGMRQNKHTESDIEGKADEVLVDNSNPSKETVCAGRHEEPMDISNRELPGAALSGRDSSGATDLQSYSGNSSKLTDKAHEDSILEEARTIEANRKRIAELSVCTLFSENRRKSQWDFVLEEMAWLANDFAQERLWKVDAAAQICRRVAITSQLRFKKQNQFWELKRVAHTLAKAVMQFWCSAEVISNSDNPGVGQKNCKYSSFGSRKVDGDEVSKDKIEGSDTKTSKEMGTQYPRQNTPIAVMGYATRFLKYNSSLGPSLQVLAPTTPDRISDMGIVEISWEDHLTDECLFYSVPFGALETYRKSIESHLLQSERTVSAMQEEVETSAYDAAAGYAYEESAYDEDEGETGMFSLPGAFEGSNSSKFSQKKRKKLKSYPSRSYEVGADLPFGQCTTGNQQSMLIGKRPASLHLGSFPTKRLRTATRQRVLSPFSARTTGTVQAQVKTDASSGDTNSCQDDQSTLHGGYQIQKSAEVESVGGFEKHLPYDFAETSSMRPKKKKKAKHLASTYGLGWQLDSAALNEQRDHSKKRSDNHQFESNGTNGLYGQPNAKRPKFLKQSLDNTFDNITPMSGSIPSPAASQMSNMSNPNKFIKLIGGRDRGRKVKALKISTGLSGSGSPWSLFEDQALVVLVHDMGPNWELVSDVINGTLQFKCIFRKPKECKERHKLLMDRSAGDGADSAEDSGSSQSYPSTLPGIPKGSARQLFQRLQGPMEEDTIKAHFEKIIMIGQKQHYRRNQSDNQDRKQVVPVHNSHALALNQVCPNNLNGVLTPTDLCDATTSSQDGISIGYQASHACGLAISSQGTVASILPTSGANSTLQGSSGVVLGSNLSCPSGTLNASVRDGRYNVPRTSSLPVDGQQRMQQYNQMLSGRNIQQSSISLPAGLPGTDRGVRMLPGGNGMGMICGMNRNMPISRPGFQGMASSSMLNSGTMLSSSMAGMPSPVTMHSGAGSGQVNAMLRPRETLHMMRPGHNPEHQRPMVGPELQMQATQGNSQIIPHFNGLTSAFSNQNTSPSVQPYAGHSQHHQMSPQQSHALSSPHHPHIQGPNHATGSQHQAYAIRLAKERHLHQRYLQQQQQQQFAASNALMPHVQPQPQPQLPISSSVQNSSQIQSTSTQPVSVSPVTPTSPMTPLSSQHQQKHHLPQHGLSRNPGASGLTNQVGKQRQRQSQQLQFQQSGRHHPQQRQQPVSQQQAKLVKGMGRGNMLVHQNLSSDHSHLNGLSIPPGSQTPEKGEPIMHVMQGQGLYSGSGLNPAQPSKPLVPSQSSNLSQAQQKLIGPAPPLSQQLQQMPPHSDNSSQGQTPPAPSGHTVSTSHNTVPSAVVASNHQQLQPQPQPQPQPHQKQVNQTQSSVQRHFQQNRVNSEFQNKSQAELAQPDQQAVNSASPMISGTGVPQICNDSTDVVPVVSSSVAPQWNASEPVYDSNMPNLVTQVSSVGSTPVSNSSGSEPLPPISQGLGPRQLSGSFPLHGHNVGSKWQAQQPLQQSPTPLLQPQQHYQLQEQQPQEQQSPRHLQPQMQLLQAGQGSLYMRPTSSKLE</sequence>
<keyword evidence="1" id="KW-0156">Chromatin regulator</keyword>
<feature type="region of interest" description="Disordered" evidence="2">
    <location>
        <begin position="520"/>
        <end position="560"/>
    </location>
</feature>
<evidence type="ECO:0000313" key="5">
    <source>
        <dbReference type="Proteomes" id="UP000235220"/>
    </source>
</evidence>
<feature type="compositionally biased region" description="Low complexity" evidence="2">
    <location>
        <begin position="1770"/>
        <end position="1779"/>
    </location>
</feature>
<feature type="compositionally biased region" description="Low complexity" evidence="2">
    <location>
        <begin position="1162"/>
        <end position="1176"/>
    </location>
</feature>
<dbReference type="PANTHER" id="PTHR46774">
    <property type="entry name" value="CHROMATIN MODIFICATION-RELATED PROTEIN EAF1 A-RELATED"/>
    <property type="match status" value="1"/>
</dbReference>
<evidence type="ECO:0000259" key="4">
    <source>
        <dbReference type="PROSITE" id="PS51204"/>
    </source>
</evidence>
<feature type="compositionally biased region" description="Low complexity" evidence="2">
    <location>
        <begin position="1655"/>
        <end position="1665"/>
    </location>
</feature>
<feature type="compositionally biased region" description="Basic and acidic residues" evidence="2">
    <location>
        <begin position="697"/>
        <end position="713"/>
    </location>
</feature>
<reference evidence="6 7" key="1">
    <citation type="submission" date="2025-04" db="UniProtKB">
        <authorList>
            <consortium name="RefSeq"/>
        </authorList>
    </citation>
    <scope>IDENTIFICATION</scope>
    <source>
        <tissue evidence="6 7">Leaves</tissue>
    </source>
</reference>
<feature type="compositionally biased region" description="Polar residues" evidence="2">
    <location>
        <begin position="1837"/>
        <end position="1875"/>
    </location>
</feature>
<feature type="region of interest" description="Disordered" evidence="2">
    <location>
        <begin position="1053"/>
        <end position="1074"/>
    </location>
</feature>
<dbReference type="STRING" id="51240.A0A2I4EF65"/>
<organism evidence="5 8">
    <name type="scientific">Juglans regia</name>
    <name type="common">English walnut</name>
    <dbReference type="NCBI Taxonomy" id="51240"/>
    <lineage>
        <taxon>Eukaryota</taxon>
        <taxon>Viridiplantae</taxon>
        <taxon>Streptophyta</taxon>
        <taxon>Embryophyta</taxon>
        <taxon>Tracheophyta</taxon>
        <taxon>Spermatophyta</taxon>
        <taxon>Magnoliopsida</taxon>
        <taxon>eudicotyledons</taxon>
        <taxon>Gunneridae</taxon>
        <taxon>Pentapetalae</taxon>
        <taxon>rosids</taxon>
        <taxon>fabids</taxon>
        <taxon>Fagales</taxon>
        <taxon>Juglandaceae</taxon>
        <taxon>Juglans</taxon>
    </lineage>
</organism>
<dbReference type="RefSeq" id="XP_018818033.2">
    <property type="nucleotide sequence ID" value="XM_018962488.2"/>
</dbReference>
<feature type="region of interest" description="Disordered" evidence="2">
    <location>
        <begin position="697"/>
        <end position="718"/>
    </location>
</feature>
<dbReference type="OrthoDB" id="372624at2759"/>
<feature type="domain" description="Myb-like" evidence="3">
    <location>
        <begin position="1105"/>
        <end position="1157"/>
    </location>
</feature>
<feature type="region of interest" description="Disordered" evidence="2">
    <location>
        <begin position="151"/>
        <end position="216"/>
    </location>
</feature>
<accession>A0A2I4EF65</accession>
<feature type="compositionally biased region" description="Low complexity" evidence="2">
    <location>
        <begin position="1921"/>
        <end position="1934"/>
    </location>
</feature>
<proteinExistence type="predicted"/>
<feature type="region of interest" description="Disordered" evidence="2">
    <location>
        <begin position="349"/>
        <end position="368"/>
    </location>
</feature>
<dbReference type="Gramene" id="Jr10_12770_p1">
    <property type="protein sequence ID" value="cds.Jr10_12770_p1"/>
    <property type="gene ID" value="Jr10_12770"/>
</dbReference>
<feature type="compositionally biased region" description="Polar residues" evidence="2">
    <location>
        <begin position="1750"/>
        <end position="1761"/>
    </location>
</feature>
<feature type="compositionally biased region" description="Basic and acidic residues" evidence="2">
    <location>
        <begin position="1009"/>
        <end position="1022"/>
    </location>
</feature>
<dbReference type="InterPro" id="IPR014012">
    <property type="entry name" value="HSA_dom"/>
</dbReference>
<dbReference type="InterPro" id="IPR044798">
    <property type="entry name" value="EAF1A/B"/>
</dbReference>
<dbReference type="SMART" id="SM00717">
    <property type="entry name" value="SANT"/>
    <property type="match status" value="1"/>
</dbReference>
<feature type="region of interest" description="Disordered" evidence="2">
    <location>
        <begin position="1008"/>
        <end position="1038"/>
    </location>
</feature>
<dbReference type="CDD" id="cd00167">
    <property type="entry name" value="SANT"/>
    <property type="match status" value="1"/>
</dbReference>
<dbReference type="PANTHER" id="PTHR46774:SF3">
    <property type="entry name" value="CHROMATIN MODIFICATION-RELATED PROTEIN EAF1 A-RELATED"/>
    <property type="match status" value="1"/>
</dbReference>
<feature type="compositionally biased region" description="Polar residues" evidence="2">
    <location>
        <begin position="286"/>
        <end position="297"/>
    </location>
</feature>
<evidence type="ECO:0000313" key="6">
    <source>
        <dbReference type="RefSeq" id="XP_018818031.2"/>
    </source>
</evidence>
<feature type="region of interest" description="Disordered" evidence="2">
    <location>
        <begin position="1160"/>
        <end position="1185"/>
    </location>
</feature>